<accession>S7TQR6</accession>
<reference evidence="1 2" key="1">
    <citation type="journal article" date="2013" name="Genome Announc.">
        <title>Draft genome sequences for three mercury-methylating, sulfate-reducing bacteria.</title>
        <authorList>
            <person name="Brown S.D."/>
            <person name="Hurt R.A.Jr."/>
            <person name="Gilmour C.C."/>
            <person name="Elias D.A."/>
        </authorList>
    </citation>
    <scope>NUCLEOTIDE SEQUENCE [LARGE SCALE GENOMIC DNA]</scope>
    <source>
        <strain evidence="1 2">DSM 2059</strain>
    </source>
</reference>
<dbReference type="Proteomes" id="UP000014977">
    <property type="component" value="Unassembled WGS sequence"/>
</dbReference>
<dbReference type="InterPro" id="IPR011989">
    <property type="entry name" value="ARM-like"/>
</dbReference>
<dbReference type="Gene3D" id="1.25.10.10">
    <property type="entry name" value="Leucine-rich Repeat Variant"/>
    <property type="match status" value="1"/>
</dbReference>
<dbReference type="AlphaFoldDB" id="S7TQR6"/>
<dbReference type="eggNOG" id="COG3634">
    <property type="taxonomic scope" value="Bacteria"/>
</dbReference>
<dbReference type="InterPro" id="IPR016024">
    <property type="entry name" value="ARM-type_fold"/>
</dbReference>
<dbReference type="OrthoDB" id="5419931at2"/>
<sequence>MGWVVPAIFHADFTKEPVETRRYDVLGIREVPLVDVASPENRRPNLSSEDCRVIADWNAALKVRAVITLLCTQDAGDDAFMMFCAEFSKWAPRVDVIRVADVPERAPAIKVRPNLIYRAIPTGSELSPFLEALSGASQWPATIEAVLLDKIRSPVSIKLYIADGCPFCPSAVRQILPLAGKEVPVVLTVIDAGMFPEDADTDGIQSVPTLVCRDSAGTDMLRWTGVPNLSEVLASIATGDPYRMGGKSMEQMLQEGNAPLLARMMLEKQMIFPGFVDLLTHEKWPVRLGAMVVVESLADGGDMLCRALIEPLWARFNDVDDTVKGDILYVLGMVGDERLPARLGSVLAGSYSMEVKEAAQDAVRVLRDRLEDMAHDTADAGEEGVI</sequence>
<dbReference type="SUPFAM" id="SSF52833">
    <property type="entry name" value="Thioredoxin-like"/>
    <property type="match status" value="1"/>
</dbReference>
<dbReference type="RefSeq" id="WP_020877077.1">
    <property type="nucleotide sequence ID" value="NZ_ATHJ01000094.1"/>
</dbReference>
<evidence type="ECO:0000313" key="1">
    <source>
        <dbReference type="EMBL" id="EPR39005.1"/>
    </source>
</evidence>
<dbReference type="PANTHER" id="PTHR37170:SF1">
    <property type="entry name" value="GLUTAREDOXIN-LIKE PROTEIN"/>
    <property type="match status" value="1"/>
</dbReference>
<dbReference type="SUPFAM" id="SSF48371">
    <property type="entry name" value="ARM repeat"/>
    <property type="match status" value="1"/>
</dbReference>
<dbReference type="Gene3D" id="3.40.30.80">
    <property type="match status" value="1"/>
</dbReference>
<name>S7TQR6_DESML</name>
<protein>
    <recommendedName>
        <fullName evidence="3">Thioredoxin-like fold domain-containing protein</fullName>
    </recommendedName>
</protein>
<proteinExistence type="predicted"/>
<organism evidence="1 2">
    <name type="scientific">Desulfococcus multivorans DSM 2059</name>
    <dbReference type="NCBI Taxonomy" id="1121405"/>
    <lineage>
        <taxon>Bacteria</taxon>
        <taxon>Pseudomonadati</taxon>
        <taxon>Thermodesulfobacteriota</taxon>
        <taxon>Desulfobacteria</taxon>
        <taxon>Desulfobacterales</taxon>
        <taxon>Desulfococcaceae</taxon>
        <taxon>Desulfococcus</taxon>
    </lineage>
</organism>
<dbReference type="STRING" id="897.B2D07_05590"/>
<dbReference type="InterPro" id="IPR036249">
    <property type="entry name" value="Thioredoxin-like_sf"/>
</dbReference>
<evidence type="ECO:0000313" key="2">
    <source>
        <dbReference type="Proteomes" id="UP000014977"/>
    </source>
</evidence>
<dbReference type="EMBL" id="ATHJ01000094">
    <property type="protein sequence ID" value="EPR39005.1"/>
    <property type="molecule type" value="Genomic_DNA"/>
</dbReference>
<keyword evidence="2" id="KW-1185">Reference proteome</keyword>
<dbReference type="PANTHER" id="PTHR37170">
    <property type="entry name" value="GLUTAREDOXIN-RELATED"/>
    <property type="match status" value="1"/>
</dbReference>
<comment type="caution">
    <text evidence="1">The sequence shown here is derived from an EMBL/GenBank/DDBJ whole genome shotgun (WGS) entry which is preliminary data.</text>
</comment>
<gene>
    <name evidence="1" type="ORF">dsmv_0415</name>
</gene>
<evidence type="ECO:0008006" key="3">
    <source>
        <dbReference type="Google" id="ProtNLM"/>
    </source>
</evidence>